<dbReference type="EMBL" id="JOKZ01000718">
    <property type="protein sequence ID" value="KKO96822.1"/>
    <property type="molecule type" value="Genomic_DNA"/>
</dbReference>
<evidence type="ECO:0000313" key="4">
    <source>
        <dbReference type="Proteomes" id="UP000034112"/>
    </source>
</evidence>
<feature type="compositionally biased region" description="Low complexity" evidence="1">
    <location>
        <begin position="157"/>
        <end position="173"/>
    </location>
</feature>
<dbReference type="Proteomes" id="UP000034112">
    <property type="component" value="Unassembled WGS sequence"/>
</dbReference>
<feature type="region of interest" description="Disordered" evidence="1">
    <location>
        <begin position="1"/>
        <end position="24"/>
    </location>
</feature>
<gene>
    <name evidence="3" type="ORF">THAR02_11076</name>
</gene>
<evidence type="ECO:0000313" key="3">
    <source>
        <dbReference type="EMBL" id="KKO96822.1"/>
    </source>
</evidence>
<keyword evidence="2" id="KW-1133">Transmembrane helix</keyword>
<organism evidence="3 4">
    <name type="scientific">Trichoderma harzianum</name>
    <name type="common">Hypocrea lixii</name>
    <dbReference type="NCBI Taxonomy" id="5544"/>
    <lineage>
        <taxon>Eukaryota</taxon>
        <taxon>Fungi</taxon>
        <taxon>Dikarya</taxon>
        <taxon>Ascomycota</taxon>
        <taxon>Pezizomycotina</taxon>
        <taxon>Sordariomycetes</taxon>
        <taxon>Hypocreomycetidae</taxon>
        <taxon>Hypocreales</taxon>
        <taxon>Hypocreaceae</taxon>
        <taxon>Trichoderma</taxon>
    </lineage>
</organism>
<evidence type="ECO:0000256" key="2">
    <source>
        <dbReference type="SAM" id="Phobius"/>
    </source>
</evidence>
<dbReference type="AlphaFoldDB" id="A0A0F9X7L8"/>
<reference evidence="4" key="1">
    <citation type="journal article" date="2015" name="Genome Announc.">
        <title>Draft whole-genome sequence of the biocontrol agent Trichoderma harzianum T6776.</title>
        <authorList>
            <person name="Baroncelli R."/>
            <person name="Piaggeschi G."/>
            <person name="Fiorini L."/>
            <person name="Bertolini E."/>
            <person name="Zapparata A."/>
            <person name="Pe M.E."/>
            <person name="Sarrocco S."/>
            <person name="Vannacci G."/>
        </authorList>
    </citation>
    <scope>NUCLEOTIDE SEQUENCE [LARGE SCALE GENOMIC DNA]</scope>
    <source>
        <strain evidence="4">T6776</strain>
    </source>
</reference>
<keyword evidence="2" id="KW-0472">Membrane</keyword>
<protein>
    <submittedName>
        <fullName evidence="3">Uncharacterized protein</fullName>
    </submittedName>
</protein>
<accession>A0A0F9X7L8</accession>
<keyword evidence="2" id="KW-0812">Transmembrane</keyword>
<feature type="transmembrane region" description="Helical" evidence="2">
    <location>
        <begin position="47"/>
        <end position="69"/>
    </location>
</feature>
<feature type="compositionally biased region" description="Acidic residues" evidence="1">
    <location>
        <begin position="143"/>
        <end position="156"/>
    </location>
</feature>
<sequence>MPSTVQAGAQRPRPRPAVSSRNPLPSHILTWTEADIRRGKQTTRCQWIAVTVILCVAMITSALALVAFFDYRVKLAEIARTTITTTTITITIATTTTTTTTYTAAAATASPFGALQRGHTANPSLVGNFNLNQGDSGGSNNIDDMDIDVDDTDDYDSGSGSDSNSVDTINFDNVDFDHVEDEDDEEDDGSEASYDTAQEICSLGDGNQPLEIPDFESDEENLLPTLEITNFDSDPDSQL</sequence>
<comment type="caution">
    <text evidence="3">The sequence shown here is derived from an EMBL/GenBank/DDBJ whole genome shotgun (WGS) entry which is preliminary data.</text>
</comment>
<feature type="region of interest" description="Disordered" evidence="1">
    <location>
        <begin position="126"/>
        <end position="220"/>
    </location>
</feature>
<feature type="compositionally biased region" description="Acidic residues" evidence="1">
    <location>
        <begin position="178"/>
        <end position="190"/>
    </location>
</feature>
<name>A0A0F9X7L8_TRIHA</name>
<proteinExistence type="predicted"/>
<evidence type="ECO:0000256" key="1">
    <source>
        <dbReference type="SAM" id="MobiDB-lite"/>
    </source>
</evidence>